<dbReference type="InterPro" id="IPR002575">
    <property type="entry name" value="Aminoglycoside_PTrfase"/>
</dbReference>
<dbReference type="Pfam" id="PF01636">
    <property type="entry name" value="APH"/>
    <property type="match status" value="1"/>
</dbReference>
<organism evidence="3 4">
    <name type="scientific">Staphylotrichum tortipilum</name>
    <dbReference type="NCBI Taxonomy" id="2831512"/>
    <lineage>
        <taxon>Eukaryota</taxon>
        <taxon>Fungi</taxon>
        <taxon>Dikarya</taxon>
        <taxon>Ascomycota</taxon>
        <taxon>Pezizomycotina</taxon>
        <taxon>Sordariomycetes</taxon>
        <taxon>Sordariomycetidae</taxon>
        <taxon>Sordariales</taxon>
        <taxon>Chaetomiaceae</taxon>
        <taxon>Staphylotrichum</taxon>
    </lineage>
</organism>
<reference evidence="3" key="1">
    <citation type="journal article" date="2023" name="Mol. Phylogenet. Evol.">
        <title>Genome-scale phylogeny and comparative genomics of the fungal order Sordariales.</title>
        <authorList>
            <person name="Hensen N."/>
            <person name="Bonometti L."/>
            <person name="Westerberg I."/>
            <person name="Brannstrom I.O."/>
            <person name="Guillou S."/>
            <person name="Cros-Aarteil S."/>
            <person name="Calhoun S."/>
            <person name="Haridas S."/>
            <person name="Kuo A."/>
            <person name="Mondo S."/>
            <person name="Pangilinan J."/>
            <person name="Riley R."/>
            <person name="LaButti K."/>
            <person name="Andreopoulos B."/>
            <person name="Lipzen A."/>
            <person name="Chen C."/>
            <person name="Yan M."/>
            <person name="Daum C."/>
            <person name="Ng V."/>
            <person name="Clum A."/>
            <person name="Steindorff A."/>
            <person name="Ohm R.A."/>
            <person name="Martin F."/>
            <person name="Silar P."/>
            <person name="Natvig D.O."/>
            <person name="Lalanne C."/>
            <person name="Gautier V."/>
            <person name="Ament-Velasquez S.L."/>
            <person name="Kruys A."/>
            <person name="Hutchinson M.I."/>
            <person name="Powell A.J."/>
            <person name="Barry K."/>
            <person name="Miller A.N."/>
            <person name="Grigoriev I.V."/>
            <person name="Debuchy R."/>
            <person name="Gladieux P."/>
            <person name="Hiltunen Thoren M."/>
            <person name="Johannesson H."/>
        </authorList>
    </citation>
    <scope>NUCLEOTIDE SEQUENCE</scope>
    <source>
        <strain evidence="3">CBS 103.79</strain>
    </source>
</reference>
<dbReference type="InterPro" id="IPR011009">
    <property type="entry name" value="Kinase-like_dom_sf"/>
</dbReference>
<accession>A0AAN6MUP6</accession>
<dbReference type="AlphaFoldDB" id="A0AAN6MUP6"/>
<dbReference type="InterPro" id="IPR051678">
    <property type="entry name" value="AGP_Transferase"/>
</dbReference>
<feature type="region of interest" description="Disordered" evidence="1">
    <location>
        <begin position="335"/>
        <end position="358"/>
    </location>
</feature>
<protein>
    <submittedName>
        <fullName evidence="3">Phosphotransferase enzyme family-domain-containing protein</fullName>
    </submittedName>
</protein>
<feature type="domain" description="Aminoglycoside phosphotransferase" evidence="2">
    <location>
        <begin position="61"/>
        <end position="316"/>
    </location>
</feature>
<evidence type="ECO:0000313" key="3">
    <source>
        <dbReference type="EMBL" id="KAK3905982.1"/>
    </source>
</evidence>
<evidence type="ECO:0000256" key="1">
    <source>
        <dbReference type="SAM" id="MobiDB-lite"/>
    </source>
</evidence>
<evidence type="ECO:0000259" key="2">
    <source>
        <dbReference type="Pfam" id="PF01636"/>
    </source>
</evidence>
<evidence type="ECO:0000313" key="4">
    <source>
        <dbReference type="Proteomes" id="UP001303889"/>
    </source>
</evidence>
<dbReference type="EMBL" id="MU855339">
    <property type="protein sequence ID" value="KAK3905982.1"/>
    <property type="molecule type" value="Genomic_DNA"/>
</dbReference>
<proteinExistence type="predicted"/>
<dbReference type="PANTHER" id="PTHR21310">
    <property type="entry name" value="AMINOGLYCOSIDE PHOSPHOTRANSFERASE-RELATED-RELATED"/>
    <property type="match status" value="1"/>
</dbReference>
<sequence length="461" mass="51970">MSTRALGIRDSNRDGLVWEDHGLGLEARWARDPDLRAIERVCRRHLGIADDGTEDGLKAVFHADGAFNKLYRVNTNRGPFMLRVSLPVDPCNKTVGEAATLELVRRKTDIPVPRVVAFDVSRSSEIGHEWLLMDMMAGTPAYYCWRRMPMRQKEILTARAADFHAQLFRCGNFGDGFRGIGTLGTAPVSDAGMPEPGPIVSSFFFSGPRYHYLIPRGPFSSSHDWLRSQLNIILKEQTMALSDAASDDDREYAEGALRVARKLLRVLHKLFPAIVHPPERTVVWHDDLSLQNLMVDGNGRVTAVIGWECASAMPRWVASQVPEFLRGAARETKPDRDCYTDVDKGGGHTSSNDIPESLDNEGKTELYWIHLMEYEQTQLRKVYAARMRQLRPEWDVEVEEAALKVDFLAAVSRCGSGFYLRRIEQWVDAIERKEYLPLMEVLRVAPTSLAVVSRLSSKASI</sequence>
<dbReference type="Proteomes" id="UP001303889">
    <property type="component" value="Unassembled WGS sequence"/>
</dbReference>
<reference evidence="3" key="2">
    <citation type="submission" date="2023-05" db="EMBL/GenBank/DDBJ databases">
        <authorList>
            <consortium name="Lawrence Berkeley National Laboratory"/>
            <person name="Steindorff A."/>
            <person name="Hensen N."/>
            <person name="Bonometti L."/>
            <person name="Westerberg I."/>
            <person name="Brannstrom I.O."/>
            <person name="Guillou S."/>
            <person name="Cros-Aarteil S."/>
            <person name="Calhoun S."/>
            <person name="Haridas S."/>
            <person name="Kuo A."/>
            <person name="Mondo S."/>
            <person name="Pangilinan J."/>
            <person name="Riley R."/>
            <person name="Labutti K."/>
            <person name="Andreopoulos B."/>
            <person name="Lipzen A."/>
            <person name="Chen C."/>
            <person name="Yanf M."/>
            <person name="Daum C."/>
            <person name="Ng V."/>
            <person name="Clum A."/>
            <person name="Ohm R."/>
            <person name="Martin F."/>
            <person name="Silar P."/>
            <person name="Natvig D."/>
            <person name="Lalanne C."/>
            <person name="Gautier V."/>
            <person name="Ament-Velasquez S.L."/>
            <person name="Kruys A."/>
            <person name="Hutchinson M.I."/>
            <person name="Powell A.J."/>
            <person name="Barry K."/>
            <person name="Miller A.N."/>
            <person name="Grigoriev I.V."/>
            <person name="Debuchy R."/>
            <person name="Gladieux P."/>
            <person name="Thoren M.H."/>
            <person name="Johannesson H."/>
        </authorList>
    </citation>
    <scope>NUCLEOTIDE SEQUENCE</scope>
    <source>
        <strain evidence="3">CBS 103.79</strain>
    </source>
</reference>
<dbReference type="Gene3D" id="3.90.1200.10">
    <property type="match status" value="1"/>
</dbReference>
<dbReference type="SUPFAM" id="SSF56112">
    <property type="entry name" value="Protein kinase-like (PK-like)"/>
    <property type="match status" value="1"/>
</dbReference>
<name>A0AAN6MUP6_9PEZI</name>
<comment type="caution">
    <text evidence="3">The sequence shown here is derived from an EMBL/GenBank/DDBJ whole genome shotgun (WGS) entry which is preliminary data.</text>
</comment>
<feature type="compositionally biased region" description="Basic and acidic residues" evidence="1">
    <location>
        <begin position="335"/>
        <end position="346"/>
    </location>
</feature>
<gene>
    <name evidence="3" type="ORF">C8A05DRAFT_41133</name>
</gene>
<dbReference type="PANTHER" id="PTHR21310:SF13">
    <property type="entry name" value="AMINOGLYCOSIDE PHOSPHOTRANSFERASE DOMAIN-CONTAINING PROTEIN"/>
    <property type="match status" value="1"/>
</dbReference>
<keyword evidence="4" id="KW-1185">Reference proteome</keyword>